<protein>
    <submittedName>
        <fullName evidence="2">D-tagatose-1,6-bisphosphate aldolase subunit GatZ/KbaZ</fullName>
    </submittedName>
</protein>
<dbReference type="InterPro" id="IPR013785">
    <property type="entry name" value="Aldolase_TIM"/>
</dbReference>
<dbReference type="Gene3D" id="3.20.20.70">
    <property type="entry name" value="Aldolase class I"/>
    <property type="match status" value="1"/>
</dbReference>
<dbReference type="PIRSF" id="PIRSF009264">
    <property type="entry name" value="TagBP_ald_AgaZ"/>
    <property type="match status" value="1"/>
</dbReference>
<organism evidence="2 3">
    <name type="scientific">Rhizobium aquaticum</name>
    <dbReference type="NCBI Taxonomy" id="1549636"/>
    <lineage>
        <taxon>Bacteria</taxon>
        <taxon>Pseudomonadati</taxon>
        <taxon>Pseudomonadota</taxon>
        <taxon>Alphaproteobacteria</taxon>
        <taxon>Hyphomicrobiales</taxon>
        <taxon>Rhizobiaceae</taxon>
        <taxon>Rhizobium/Agrobacterium group</taxon>
        <taxon>Rhizobium</taxon>
    </lineage>
</organism>
<keyword evidence="3" id="KW-1185">Reference proteome</keyword>
<dbReference type="InterPro" id="IPR050303">
    <property type="entry name" value="GatZ_KbaZ_carbometab"/>
</dbReference>
<dbReference type="Proteomes" id="UP001549047">
    <property type="component" value="Unassembled WGS sequence"/>
</dbReference>
<dbReference type="NCBIfam" id="TIGR02810">
    <property type="entry name" value="agaZ_gatZ"/>
    <property type="match status" value="1"/>
</dbReference>
<dbReference type="InterPro" id="IPR012062">
    <property type="entry name" value="GatZ/KbaZ-like"/>
</dbReference>
<comment type="pathway">
    <text evidence="1">Carbohydrate metabolism.</text>
</comment>
<reference evidence="2 3" key="1">
    <citation type="submission" date="2024-06" db="EMBL/GenBank/DDBJ databases">
        <title>Genomic Encyclopedia of Type Strains, Phase IV (KMG-IV): sequencing the most valuable type-strain genomes for metagenomic binning, comparative biology and taxonomic classification.</title>
        <authorList>
            <person name="Goeker M."/>
        </authorList>
    </citation>
    <scope>NUCLEOTIDE SEQUENCE [LARGE SCALE GENOMIC DNA]</scope>
    <source>
        <strain evidence="2 3">DSM 29780</strain>
    </source>
</reference>
<dbReference type="Gene3D" id="1.10.400.20">
    <property type="entry name" value="putative tagatose 6-phosphate kinase domain like"/>
    <property type="match status" value="1"/>
</dbReference>
<dbReference type="PANTHER" id="PTHR32502:SF2">
    <property type="entry name" value="D-TAGATOSE-1,6-BISPHOSPHATE ALDOLASE SUBUNIT KBAZ"/>
    <property type="match status" value="1"/>
</dbReference>
<dbReference type="Pfam" id="PF08013">
    <property type="entry name" value="GatZ_KbaZ-like"/>
    <property type="match status" value="1"/>
</dbReference>
<evidence type="ECO:0000256" key="1">
    <source>
        <dbReference type="ARBA" id="ARBA00005007"/>
    </source>
</evidence>
<accession>A0ABV2J4L5</accession>
<dbReference type="PANTHER" id="PTHR32502">
    <property type="entry name" value="N-ACETYLGALACTOSAMINE PERMEASE II COMPONENT-RELATED"/>
    <property type="match status" value="1"/>
</dbReference>
<evidence type="ECO:0000313" key="2">
    <source>
        <dbReference type="EMBL" id="MET3615573.1"/>
    </source>
</evidence>
<dbReference type="RefSeq" id="WP_354558042.1">
    <property type="nucleotide sequence ID" value="NZ_JBEPMB010000008.1"/>
</dbReference>
<name>A0ABV2J4L5_9HYPH</name>
<evidence type="ECO:0000313" key="3">
    <source>
        <dbReference type="Proteomes" id="UP001549047"/>
    </source>
</evidence>
<dbReference type="SUPFAM" id="SSF51569">
    <property type="entry name" value="Aldolase"/>
    <property type="match status" value="1"/>
</dbReference>
<comment type="caution">
    <text evidence="2">The sequence shown here is derived from an EMBL/GenBank/DDBJ whole genome shotgun (WGS) entry which is preliminary data.</text>
</comment>
<gene>
    <name evidence="2" type="ORF">ABID16_003920</name>
</gene>
<dbReference type="EMBL" id="JBEPMB010000008">
    <property type="protein sequence ID" value="MET3615573.1"/>
    <property type="molecule type" value="Genomic_DNA"/>
</dbReference>
<proteinExistence type="predicted"/>
<sequence length="423" mass="46267">MLHPLKKMAEEFHRGTRRGITSVCSAHPVVIAAALEFARDRDRLALIEATCNQVNQDGGYTGMTPEDFRRFVFDIADEVGFAREKIVLGGDHLGPNPWKNEPAEIAMRKAEDMIAAFARAGFSKLHLDTSMGCMGEPAALPDNTTADRAARLAAVAEKSCGEAKPVYVIGTEVPVPGGALEALDHMQITAADSVATTFDVHKRAFRASGLEEAFERVIALVVQPGIEFGHDGVIQYQPEKAAELTAALSNLPGLLYEAHSTDYQHGENLSELVSSGFAILKVGPWLTFALREALYALDDIADILDGHLPRSGLMQTMEEIMVADPIYWGKYYEGPQTFQFIQRHFSFSDRIRYYWPTEKAREAVAVLEQRLSGKRIPATLLSQYLPRLEADALLAGGATDGRSIAKLAIKQVLGLYDSACGAE</sequence>